<protein>
    <recommendedName>
        <fullName evidence="2">Dynein heavy chain AAA module D4 domain-containing protein</fullName>
    </recommendedName>
</protein>
<evidence type="ECO:0000313" key="4">
    <source>
        <dbReference type="Proteomes" id="UP000654075"/>
    </source>
</evidence>
<feature type="compositionally biased region" description="Basic and acidic residues" evidence="1">
    <location>
        <begin position="275"/>
        <end position="285"/>
    </location>
</feature>
<dbReference type="PANTHER" id="PTHR46961">
    <property type="entry name" value="DYNEIN HEAVY CHAIN 1, AXONEMAL-LIKE PROTEIN"/>
    <property type="match status" value="1"/>
</dbReference>
<feature type="region of interest" description="Disordered" evidence="1">
    <location>
        <begin position="412"/>
        <end position="444"/>
    </location>
</feature>
<dbReference type="GO" id="GO:0030286">
    <property type="term" value="C:dynein complex"/>
    <property type="evidence" value="ECO:0007669"/>
    <property type="project" value="InterPro"/>
</dbReference>
<dbReference type="SUPFAM" id="SSF52540">
    <property type="entry name" value="P-loop containing nucleoside triphosphate hydrolases"/>
    <property type="match status" value="1"/>
</dbReference>
<dbReference type="Proteomes" id="UP000654075">
    <property type="component" value="Unassembled WGS sequence"/>
</dbReference>
<gene>
    <name evidence="3" type="ORF">PGLA1383_LOCUS5788</name>
</gene>
<dbReference type="InterPro" id="IPR026983">
    <property type="entry name" value="DHC"/>
</dbReference>
<evidence type="ECO:0000259" key="2">
    <source>
        <dbReference type="Pfam" id="PF12780"/>
    </source>
</evidence>
<name>A0A813DGW4_POLGL</name>
<dbReference type="OMA" id="HIVRICR"/>
<dbReference type="InterPro" id="IPR027417">
    <property type="entry name" value="P-loop_NTPase"/>
</dbReference>
<comment type="caution">
    <text evidence="3">The sequence shown here is derived from an EMBL/GenBank/DDBJ whole genome shotgun (WGS) entry which is preliminary data.</text>
</comment>
<dbReference type="Gene3D" id="1.10.287.2610">
    <property type="match status" value="1"/>
</dbReference>
<sequence length="444" mass="49329">SSVSAGVLKPFTHLGEVSVADRAEEVKDRVKLEAWLQDKVSQVCEGFTPVTLFPLAIEHIVRICRTLRLPGGHCLLLGAPGSGRQTLARLSASLLGFGCTQPAVTNSYSVADWRGELKPSLLQAAGSEGKPQVLLLGELQFFDETALQDTSRLLEGNEIPQLFQAAEDTEAVIQRCSSLCRELRLEPTNPNVFAVFQRRLRRRLHCVLVMNPNSQDFRKRLRELPAITSRCTIDWFQEWPEEALQAVAERLIPEALLETEAGDNPGASALGEQPMAEKEENKEQDVEPEGEGFPHMDFATRRAIMKALPAVHMAAGSVIKAAGRNGSCLPHRLRLQAAPPSSFLNLVRLFCGIFKRGTQEATAKRLVLEIGVRRLQEAKGHIESMQLTQKNKWPMMETMKAEVKVATAKLEAEKARADSTQRHVQKEEDAARKKEADCMEKEQE</sequence>
<dbReference type="Pfam" id="PF12780">
    <property type="entry name" value="AAA_8"/>
    <property type="match status" value="1"/>
</dbReference>
<organism evidence="3 4">
    <name type="scientific">Polarella glacialis</name>
    <name type="common">Dinoflagellate</name>
    <dbReference type="NCBI Taxonomy" id="89957"/>
    <lineage>
        <taxon>Eukaryota</taxon>
        <taxon>Sar</taxon>
        <taxon>Alveolata</taxon>
        <taxon>Dinophyceae</taxon>
        <taxon>Suessiales</taxon>
        <taxon>Suessiaceae</taxon>
        <taxon>Polarella</taxon>
    </lineage>
</organism>
<feature type="region of interest" description="Disordered" evidence="1">
    <location>
        <begin position="261"/>
        <end position="292"/>
    </location>
</feature>
<dbReference type="Gene3D" id="3.40.50.300">
    <property type="entry name" value="P-loop containing nucleotide triphosphate hydrolases"/>
    <property type="match status" value="1"/>
</dbReference>
<feature type="domain" description="Dynein heavy chain AAA module D4" evidence="2">
    <location>
        <begin position="51"/>
        <end position="260"/>
    </location>
</feature>
<dbReference type="EMBL" id="CAJNNV010002288">
    <property type="protein sequence ID" value="CAE8586943.1"/>
    <property type="molecule type" value="Genomic_DNA"/>
</dbReference>
<dbReference type="GO" id="GO:0045505">
    <property type="term" value="F:dynein intermediate chain binding"/>
    <property type="evidence" value="ECO:0007669"/>
    <property type="project" value="InterPro"/>
</dbReference>
<accession>A0A813DGW4</accession>
<dbReference type="InterPro" id="IPR024317">
    <property type="entry name" value="Dynein_heavy_chain_D4_dom"/>
</dbReference>
<reference evidence="3" key="1">
    <citation type="submission" date="2021-02" db="EMBL/GenBank/DDBJ databases">
        <authorList>
            <person name="Dougan E. K."/>
            <person name="Rhodes N."/>
            <person name="Thang M."/>
            <person name="Chan C."/>
        </authorList>
    </citation>
    <scope>NUCLEOTIDE SEQUENCE</scope>
</reference>
<dbReference type="AlphaFoldDB" id="A0A813DGW4"/>
<feature type="non-terminal residue" evidence="3">
    <location>
        <position position="444"/>
    </location>
</feature>
<keyword evidence="4" id="KW-1185">Reference proteome</keyword>
<evidence type="ECO:0000313" key="3">
    <source>
        <dbReference type="EMBL" id="CAE8586943.1"/>
    </source>
</evidence>
<dbReference type="GO" id="GO:0007018">
    <property type="term" value="P:microtubule-based movement"/>
    <property type="evidence" value="ECO:0007669"/>
    <property type="project" value="InterPro"/>
</dbReference>
<dbReference type="GO" id="GO:0051959">
    <property type="term" value="F:dynein light intermediate chain binding"/>
    <property type="evidence" value="ECO:0007669"/>
    <property type="project" value="InterPro"/>
</dbReference>
<dbReference type="OrthoDB" id="5593012at2759"/>
<evidence type="ECO:0000256" key="1">
    <source>
        <dbReference type="SAM" id="MobiDB-lite"/>
    </source>
</evidence>
<proteinExistence type="predicted"/>
<feature type="non-terminal residue" evidence="3">
    <location>
        <position position="1"/>
    </location>
</feature>